<dbReference type="InterPro" id="IPR052761">
    <property type="entry name" value="Fungal_Detox/Toxin_TFs"/>
</dbReference>
<dbReference type="EMBL" id="FMJY01000006">
    <property type="protein sequence ID" value="SCO87569.1"/>
    <property type="molecule type" value="Genomic_DNA"/>
</dbReference>
<dbReference type="GO" id="GO:0003677">
    <property type="term" value="F:DNA binding"/>
    <property type="evidence" value="ECO:0007669"/>
    <property type="project" value="InterPro"/>
</dbReference>
<dbReference type="PANTHER" id="PTHR47425:SF2">
    <property type="entry name" value="FARB-RELATED"/>
    <property type="match status" value="1"/>
</dbReference>
<evidence type="ECO:0000256" key="1">
    <source>
        <dbReference type="ARBA" id="ARBA00023242"/>
    </source>
</evidence>
<feature type="compositionally biased region" description="Polar residues" evidence="2">
    <location>
        <begin position="308"/>
        <end position="320"/>
    </location>
</feature>
<dbReference type="OrthoDB" id="4161332at2759"/>
<dbReference type="Pfam" id="PF04082">
    <property type="entry name" value="Fungal_trans"/>
    <property type="match status" value="1"/>
</dbReference>
<dbReference type="GO" id="GO:0008270">
    <property type="term" value="F:zinc ion binding"/>
    <property type="evidence" value="ECO:0007669"/>
    <property type="project" value="InterPro"/>
</dbReference>
<dbReference type="AlphaFoldDB" id="A0A2H3U057"/>
<feature type="domain" description="Xylanolytic transcriptional activator regulatory" evidence="3">
    <location>
        <begin position="7"/>
        <end position="76"/>
    </location>
</feature>
<reference evidence="5" key="1">
    <citation type="submission" date="2016-09" db="EMBL/GenBank/DDBJ databases">
        <authorList>
            <person name="Guldener U."/>
        </authorList>
    </citation>
    <scope>NUCLEOTIDE SEQUENCE [LARGE SCALE GENOMIC DNA]</scope>
    <source>
        <strain evidence="5">V64-1</strain>
    </source>
</reference>
<dbReference type="GO" id="GO:0006351">
    <property type="term" value="P:DNA-templated transcription"/>
    <property type="evidence" value="ECO:0007669"/>
    <property type="project" value="InterPro"/>
</dbReference>
<feature type="compositionally biased region" description="Basic and acidic residues" evidence="2">
    <location>
        <begin position="294"/>
        <end position="305"/>
    </location>
</feature>
<dbReference type="CDD" id="cd12148">
    <property type="entry name" value="fungal_TF_MHR"/>
    <property type="match status" value="1"/>
</dbReference>
<dbReference type="InterPro" id="IPR007219">
    <property type="entry name" value="XnlR_reg_dom"/>
</dbReference>
<gene>
    <name evidence="4" type="ORF">FRV6_11696</name>
</gene>
<dbReference type="SMART" id="SM00906">
    <property type="entry name" value="Fungal_trans"/>
    <property type="match status" value="1"/>
</dbReference>
<organism evidence="4 5">
    <name type="scientific">Fusarium oxysporum</name>
    <name type="common">Fusarium vascular wilt</name>
    <dbReference type="NCBI Taxonomy" id="5507"/>
    <lineage>
        <taxon>Eukaryota</taxon>
        <taxon>Fungi</taxon>
        <taxon>Dikarya</taxon>
        <taxon>Ascomycota</taxon>
        <taxon>Pezizomycotina</taxon>
        <taxon>Sordariomycetes</taxon>
        <taxon>Hypocreomycetidae</taxon>
        <taxon>Hypocreales</taxon>
        <taxon>Nectriaceae</taxon>
        <taxon>Fusarium</taxon>
        <taxon>Fusarium oxysporum species complex</taxon>
    </lineage>
</organism>
<evidence type="ECO:0000313" key="4">
    <source>
        <dbReference type="EMBL" id="SCO87569.1"/>
    </source>
</evidence>
<sequence length="389" mass="43329">MSDQKHTWFWAHQAITLAQGAGLHCHSKEAPQKKLWARIWWACFIRDRLIAFGMGRPMHINAVDCTTALPLLSELEETGDSKHDTAVKEIFLEFAKLCQQIDGILSLSRAGYEVSQELVTRYWQILDDWECHAQSTLTTSDMKDPDDVESKTTFLYKGVLQLVHKALRIAVYQSIRTPDGAHDHNRSTPQPVIVSIAQDSARLASELMQLDVGHIYPTICVTAILPPLVIHLQTLRSLRHDIDDNDAKVHPQICLSFLETLGHVHWHASFYHRLFELAASSGSQPTATSGLPEKSSRASFHRDDSVGVTGQQSQAHTAQRSLFTGESTGVTLFTSLECSTLGDKQTAEDTGRGLESLGDQVLNVFDLDEDDLGAWLNDYATLQSLFPSV</sequence>
<name>A0A2H3U057_FUSOX</name>
<evidence type="ECO:0000259" key="3">
    <source>
        <dbReference type="SMART" id="SM00906"/>
    </source>
</evidence>
<accession>A0A2H3U057</accession>
<protein>
    <recommendedName>
        <fullName evidence="3">Xylanolytic transcriptional activator regulatory domain-containing protein</fullName>
    </recommendedName>
</protein>
<evidence type="ECO:0000313" key="5">
    <source>
        <dbReference type="Proteomes" id="UP000219369"/>
    </source>
</evidence>
<feature type="region of interest" description="Disordered" evidence="2">
    <location>
        <begin position="282"/>
        <end position="320"/>
    </location>
</feature>
<dbReference type="Proteomes" id="UP000219369">
    <property type="component" value="Unassembled WGS sequence"/>
</dbReference>
<evidence type="ECO:0000256" key="2">
    <source>
        <dbReference type="SAM" id="MobiDB-lite"/>
    </source>
</evidence>
<proteinExistence type="predicted"/>
<dbReference type="PANTHER" id="PTHR47425">
    <property type="entry name" value="FARB-RELATED"/>
    <property type="match status" value="1"/>
</dbReference>
<keyword evidence="1" id="KW-0539">Nucleus</keyword>